<reference evidence="1" key="1">
    <citation type="journal article" date="2014" name="Front. Microbiol.">
        <title>High frequency of phylogenetically diverse reductive dehalogenase-homologous genes in deep subseafloor sedimentary metagenomes.</title>
        <authorList>
            <person name="Kawai M."/>
            <person name="Futagami T."/>
            <person name="Toyoda A."/>
            <person name="Takaki Y."/>
            <person name="Nishi S."/>
            <person name="Hori S."/>
            <person name="Arai W."/>
            <person name="Tsubouchi T."/>
            <person name="Morono Y."/>
            <person name="Uchiyama I."/>
            <person name="Ito T."/>
            <person name="Fujiyama A."/>
            <person name="Inagaki F."/>
            <person name="Takami H."/>
        </authorList>
    </citation>
    <scope>NUCLEOTIDE SEQUENCE</scope>
    <source>
        <strain evidence="1">Expedition CK06-06</strain>
    </source>
</reference>
<gene>
    <name evidence="1" type="ORF">S01H4_44177</name>
</gene>
<comment type="caution">
    <text evidence="1">The sequence shown here is derived from an EMBL/GenBank/DDBJ whole genome shotgun (WGS) entry which is preliminary data.</text>
</comment>
<name>X1C9Z1_9ZZZZ</name>
<evidence type="ECO:0000313" key="1">
    <source>
        <dbReference type="EMBL" id="GAH04257.1"/>
    </source>
</evidence>
<sequence>MADQAEEDKKGTPTLRPLAMTYTCSKQEKEGVAKEELLEPRSGD</sequence>
<dbReference type="AlphaFoldDB" id="X1C9Z1"/>
<protein>
    <submittedName>
        <fullName evidence="1">Uncharacterized protein</fullName>
    </submittedName>
</protein>
<dbReference type="EMBL" id="BART01024462">
    <property type="protein sequence ID" value="GAH04257.1"/>
    <property type="molecule type" value="Genomic_DNA"/>
</dbReference>
<accession>X1C9Z1</accession>
<organism evidence="1">
    <name type="scientific">marine sediment metagenome</name>
    <dbReference type="NCBI Taxonomy" id="412755"/>
    <lineage>
        <taxon>unclassified sequences</taxon>
        <taxon>metagenomes</taxon>
        <taxon>ecological metagenomes</taxon>
    </lineage>
</organism>
<proteinExistence type="predicted"/>